<proteinExistence type="inferred from homology"/>
<dbReference type="GO" id="GO:0070573">
    <property type="term" value="F:metallodipeptidase activity"/>
    <property type="evidence" value="ECO:0007669"/>
    <property type="project" value="InterPro"/>
</dbReference>
<dbReference type="InterPro" id="IPR051458">
    <property type="entry name" value="Cyt/Met_Dipeptidase"/>
</dbReference>
<gene>
    <name evidence="11" type="ORF">pdam_00013783</name>
</gene>
<feature type="binding site" evidence="8">
    <location>
        <position position="189"/>
    </location>
    <ligand>
        <name>Mn(2+)</name>
        <dbReference type="ChEBI" id="CHEBI:29035"/>
        <label>1</label>
    </ligand>
</feature>
<evidence type="ECO:0000256" key="9">
    <source>
        <dbReference type="PIRSR" id="PIRSR037242-4"/>
    </source>
</evidence>
<feature type="active site" description="Proton acceptor" evidence="6">
    <location>
        <position position="188"/>
    </location>
</feature>
<sequence length="497" mass="55407">MAGRSPNLKAIFNYVDEHQDLYVQRLSDAVAIQSVSGWTYPPYRDNIVRMINQVKDSNAAQFLQQELISLGGEVELADLGMQHGANIPLPPVLLGILGKDPAKKTLCVYGHLDVQPAKLEDGWDTDPFTLTEIDGKLYGRGSTDDKVEEGKDTDTGGPVLAWLNAIEAYQKTGNELPINLRFVFEGMEESGSEGLDKLINDKKDTFFKPVDYVCISDNYWLGKRKPCITYGLRGICYFFVEVSCASKDLHSGVFGGTVHEAMTDLIYLLNNLVDLKGNILIPGINDKVLPLTDDERATYTDIDFDKEEYRQDLGHKKLIHNSKEEVLMRRWRYPSLSIHGIEGAFYEPGSKTVIPRKVIGKFSIRLVPDMTPEEVDETVCNYIKKLHEQRGSPNPLSVSVHHCGPPWVSDINHVNYQAARRALKTVHGVDPDLTRDGCSIPVTLALQDALQKNIVLLPIGACDDGAHSQNEKINITNYIQGTKALAAYLEELGHVKE</sequence>
<evidence type="ECO:0000256" key="4">
    <source>
        <dbReference type="ARBA" id="ARBA00022801"/>
    </source>
</evidence>
<evidence type="ECO:0000256" key="3">
    <source>
        <dbReference type="ARBA" id="ARBA00022723"/>
    </source>
</evidence>
<evidence type="ECO:0000256" key="2">
    <source>
        <dbReference type="ARBA" id="ARBA00022670"/>
    </source>
</evidence>
<feature type="active site" evidence="6">
    <location>
        <position position="113"/>
    </location>
</feature>
<dbReference type="SUPFAM" id="SSF53187">
    <property type="entry name" value="Zn-dependent exopeptidases"/>
    <property type="match status" value="1"/>
</dbReference>
<dbReference type="Pfam" id="PF07687">
    <property type="entry name" value="M20_dimer"/>
    <property type="match status" value="1"/>
</dbReference>
<feature type="binding site" description="in other chain" evidence="7">
    <location>
        <position position="217"/>
    </location>
    <ligand>
        <name>substrate</name>
        <note>ligand shared between homodimeric partners</note>
    </ligand>
</feature>
<evidence type="ECO:0000256" key="7">
    <source>
        <dbReference type="PIRSR" id="PIRSR037242-2"/>
    </source>
</evidence>
<feature type="binding site" evidence="7">
    <location>
        <position position="250"/>
    </location>
    <ligand>
        <name>substrate</name>
        <note>ligand shared between homodimeric partners</note>
    </ligand>
</feature>
<feature type="binding site" evidence="8">
    <location>
        <position position="144"/>
    </location>
    <ligand>
        <name>Mn(2+)</name>
        <dbReference type="ChEBI" id="CHEBI:29035"/>
        <label>1</label>
    </ligand>
</feature>
<comment type="cofactor">
    <cofactor evidence="8">
        <name>Mn(2+)</name>
        <dbReference type="ChEBI" id="CHEBI:29035"/>
    </cofactor>
    <text evidence="8">Binds 2 manganese ions per subunit.</text>
</comment>
<dbReference type="InterPro" id="IPR017153">
    <property type="entry name" value="CNDP/DUG1"/>
</dbReference>
<feature type="binding site" evidence="8">
    <location>
        <position position="144"/>
    </location>
    <ligand>
        <name>Mn(2+)</name>
        <dbReference type="ChEBI" id="CHEBI:29035"/>
        <label>2</label>
    </ligand>
</feature>
<dbReference type="Pfam" id="PF01546">
    <property type="entry name" value="Peptidase_M20"/>
    <property type="match status" value="1"/>
</dbReference>
<dbReference type="OrthoDB" id="7832001at2759"/>
<dbReference type="InterPro" id="IPR011650">
    <property type="entry name" value="Peptidase_M20_dimer"/>
</dbReference>
<comment type="caution">
    <text evidence="11">The sequence shown here is derived from an EMBL/GenBank/DDBJ whole genome shotgun (WGS) entry which is preliminary data.</text>
</comment>
<dbReference type="Gene3D" id="3.40.630.10">
    <property type="entry name" value="Zn peptidases"/>
    <property type="match status" value="1"/>
</dbReference>
<feature type="binding site" description="in other chain" evidence="7">
    <location>
        <position position="439"/>
    </location>
    <ligand>
        <name>substrate</name>
        <note>ligand shared between homodimeric partners</note>
    </ligand>
</feature>
<dbReference type="GO" id="GO:0046872">
    <property type="term" value="F:metal ion binding"/>
    <property type="evidence" value="ECO:0007669"/>
    <property type="project" value="UniProtKB-KW"/>
</dbReference>
<feature type="binding site" evidence="8">
    <location>
        <position position="217"/>
    </location>
    <ligand>
        <name>Mn(2+)</name>
        <dbReference type="ChEBI" id="CHEBI:29035"/>
        <label>2</label>
    </ligand>
</feature>
<feature type="binding site" description="in other chain" evidence="7">
    <location>
        <position position="365"/>
    </location>
    <ligand>
        <name>substrate</name>
        <note>ligand shared between homodimeric partners</note>
    </ligand>
</feature>
<dbReference type="InterPro" id="IPR002933">
    <property type="entry name" value="Peptidase_M20"/>
</dbReference>
<keyword evidence="4" id="KW-0378">Hydrolase</keyword>
<evidence type="ECO:0000259" key="10">
    <source>
        <dbReference type="Pfam" id="PF07687"/>
    </source>
</evidence>
<dbReference type="Proteomes" id="UP000275408">
    <property type="component" value="Unassembled WGS sequence"/>
</dbReference>
<feature type="binding site" evidence="7">
    <location>
        <position position="352"/>
    </location>
    <ligand>
        <name>substrate</name>
        <note>ligand shared between homodimeric partners</note>
    </ligand>
</feature>
<evidence type="ECO:0000256" key="6">
    <source>
        <dbReference type="PIRSR" id="PIRSR037242-1"/>
    </source>
</evidence>
<dbReference type="GO" id="GO:0006508">
    <property type="term" value="P:proteolysis"/>
    <property type="evidence" value="ECO:0007669"/>
    <property type="project" value="UniProtKB-KW"/>
</dbReference>
<dbReference type="CDD" id="cd05676">
    <property type="entry name" value="M20_dipept_like_CNDP"/>
    <property type="match status" value="1"/>
</dbReference>
<dbReference type="STRING" id="46731.A0A3M6UGG1"/>
<reference evidence="11 12" key="1">
    <citation type="journal article" date="2018" name="Sci. Rep.">
        <title>Comparative analysis of the Pocillopora damicornis genome highlights role of immune system in coral evolution.</title>
        <authorList>
            <person name="Cunning R."/>
            <person name="Bay R.A."/>
            <person name="Gillette P."/>
            <person name="Baker A.C."/>
            <person name="Traylor-Knowles N."/>
        </authorList>
    </citation>
    <scope>NUCLEOTIDE SEQUENCE [LARGE SCALE GENOMIC DNA]</scope>
    <source>
        <strain evidence="11">RSMAS</strain>
        <tissue evidence="11">Whole animal</tissue>
    </source>
</reference>
<dbReference type="Gene3D" id="3.30.70.360">
    <property type="match status" value="1"/>
</dbReference>
<keyword evidence="8" id="KW-0464">Manganese</keyword>
<evidence type="ECO:0000313" key="12">
    <source>
        <dbReference type="Proteomes" id="UP000275408"/>
    </source>
</evidence>
<keyword evidence="12" id="KW-1185">Reference proteome</keyword>
<feature type="site" description="Important for catalytic activity" evidence="9">
    <location>
        <position position="250"/>
    </location>
</feature>
<dbReference type="PANTHER" id="PTHR43270:SF4">
    <property type="entry name" value="CARNOSINE DIPEPTIDASE 2, ISOFORM A"/>
    <property type="match status" value="1"/>
</dbReference>
<feature type="binding site" evidence="8">
    <location>
        <position position="111"/>
    </location>
    <ligand>
        <name>Mn(2+)</name>
        <dbReference type="ChEBI" id="CHEBI:29035"/>
        <label>2</label>
    </ligand>
</feature>
<evidence type="ECO:0000313" key="11">
    <source>
        <dbReference type="EMBL" id="RMX52468.1"/>
    </source>
</evidence>
<dbReference type="PANTHER" id="PTHR43270">
    <property type="entry name" value="BETA-ALA-HIS DIPEPTIDASE"/>
    <property type="match status" value="1"/>
</dbReference>
<feature type="binding site" evidence="8">
    <location>
        <position position="467"/>
    </location>
    <ligand>
        <name>Mn(2+)</name>
        <dbReference type="ChEBI" id="CHEBI:29035"/>
        <label>1</label>
    </ligand>
</feature>
<feature type="domain" description="Peptidase M20 dimerisation" evidence="10">
    <location>
        <begin position="230"/>
        <end position="388"/>
    </location>
</feature>
<organism evidence="11 12">
    <name type="scientific">Pocillopora damicornis</name>
    <name type="common">Cauliflower coral</name>
    <name type="synonym">Millepora damicornis</name>
    <dbReference type="NCBI Taxonomy" id="46731"/>
    <lineage>
        <taxon>Eukaryota</taxon>
        <taxon>Metazoa</taxon>
        <taxon>Cnidaria</taxon>
        <taxon>Anthozoa</taxon>
        <taxon>Hexacorallia</taxon>
        <taxon>Scleractinia</taxon>
        <taxon>Astrocoeniina</taxon>
        <taxon>Pocilloporidae</taxon>
        <taxon>Pocillopora</taxon>
    </lineage>
</organism>
<dbReference type="EMBL" id="RCHS01001624">
    <property type="protein sequence ID" value="RMX52468.1"/>
    <property type="molecule type" value="Genomic_DNA"/>
</dbReference>
<evidence type="ECO:0000256" key="5">
    <source>
        <dbReference type="ARBA" id="ARBA00023049"/>
    </source>
</evidence>
<dbReference type="AlphaFoldDB" id="A0A3M6UGG1"/>
<accession>A0A3M6UGG1</accession>
<feature type="binding site" description="in other chain" evidence="7">
    <location>
        <position position="467"/>
    </location>
    <ligand>
        <name>substrate</name>
        <note>ligand shared between homodimeric partners</note>
    </ligand>
</feature>
<evidence type="ECO:0000256" key="1">
    <source>
        <dbReference type="ARBA" id="ARBA00006247"/>
    </source>
</evidence>
<keyword evidence="2" id="KW-0645">Protease</keyword>
<name>A0A3M6UGG1_POCDA</name>
<protein>
    <recommendedName>
        <fullName evidence="10">Peptidase M20 dimerisation domain-containing protein</fullName>
    </recommendedName>
</protein>
<comment type="similarity">
    <text evidence="1">Belongs to the peptidase M20A family.</text>
</comment>
<keyword evidence="5" id="KW-0482">Metalloprotease</keyword>
<evidence type="ECO:0000256" key="8">
    <source>
        <dbReference type="PIRSR" id="PIRSR037242-3"/>
    </source>
</evidence>
<keyword evidence="3 8" id="KW-0479">Metal-binding</keyword>
<dbReference type="PIRSF" id="PIRSF037242">
    <property type="entry name" value="CNDP_dipeptidase"/>
    <property type="match status" value="1"/>
</dbReference>